<keyword evidence="3 9" id="KW-0812">Transmembrane</keyword>
<dbReference type="PRINTS" id="PR00176">
    <property type="entry name" value="NANEUSMPORT"/>
</dbReference>
<accession>A0A7J7YYG4</accession>
<feature type="transmembrane region" description="Helical" evidence="10">
    <location>
        <begin position="345"/>
        <end position="366"/>
    </location>
</feature>
<dbReference type="EMBL" id="JACAGB010000004">
    <property type="protein sequence ID" value="KAF6367073.1"/>
    <property type="molecule type" value="Genomic_DNA"/>
</dbReference>
<feature type="binding site" evidence="8">
    <location>
        <position position="472"/>
    </location>
    <ligand>
        <name>Na(+)</name>
        <dbReference type="ChEBI" id="CHEBI:29101"/>
        <label>1</label>
    </ligand>
</feature>
<comment type="similarity">
    <text evidence="9">Belongs to the sodium:neurotransmitter symporter (SNF) (TC 2.A.22) family.</text>
</comment>
<keyword evidence="8" id="KW-0479">Metal-binding</keyword>
<evidence type="ECO:0000256" key="10">
    <source>
        <dbReference type="SAM" id="Phobius"/>
    </source>
</evidence>
<feature type="binding site" evidence="8">
    <location>
        <position position="319"/>
    </location>
    <ligand>
        <name>Na(+)</name>
        <dbReference type="ChEBI" id="CHEBI:29101"/>
        <label>1</label>
    </ligand>
</feature>
<feature type="binding site" evidence="8">
    <location>
        <position position="351"/>
    </location>
    <ligand>
        <name>Na(+)</name>
        <dbReference type="ChEBI" id="CHEBI:29101"/>
        <label>1</label>
    </ligand>
</feature>
<feature type="transmembrane region" description="Helical" evidence="10">
    <location>
        <begin position="82"/>
        <end position="99"/>
    </location>
</feature>
<feature type="transmembrane region" description="Helical" evidence="10">
    <location>
        <begin position="529"/>
        <end position="552"/>
    </location>
</feature>
<sequence length="675" mass="75834">MSPRANRMDLFLPASTFPQSPPSMGSKLLSCPAKRDLPVITMVRLVLPNPGLDDRIPSLGQLEVLEKEEASSRPKWDNKAQYMLTCVGFCVGLGNVWRFPYLCQSHGGGAFMIPFLILLVVEGVPLLYLEFAIGQRLRRGSVGVWSSIHPALKGIGIASMFVSFMVGLYYNTIIAWVMWYFFNSFQEPLPWSTCPLNDNLTGYVEECTRSSSVDYYWYRETLNISTSISDSGSVQWWVLLCLTCAWCVLYVCTIRGIETTGKAVYITSTLPYVVLTIFLIRGLTLKGATDGIIFLFKPNITELSNPLTWLDAGAQVFYSFSLAFGGLISFSSYNSVHNNCEMDSVIVSVINGFTSMYAATVVYSIIGFRATERYDNCFNQNILTLINGFDLPEGSVTEENFLEAQQWCNYSNPTAFAQLQFQTCNKDSFLSEGVEGTGLAFIVFTEAITKMPISPLWSVLFFIMLFCLGLSSMFGNMEGVVVPLQDLKVFPKKWPKEVITGIMCLVSYLIAFVFTLNSGQYWLTLLDSYAGSIPLLIIAFCEMFAVVYVYGVDRFNKDIEFMIGHKPNIFWQITWRVVSPLLMLVIFLFFFVINVNKELIYSVWDPAYAEFPKSEKVPYPGWAYGVVVVVAGVPCLTIPCFAIYKLIRNHCQKQESHQGLVSTMSTTSVNGDVKY</sequence>
<evidence type="ECO:0000256" key="9">
    <source>
        <dbReference type="RuleBase" id="RU003732"/>
    </source>
</evidence>
<keyword evidence="6 10" id="KW-0472">Membrane</keyword>
<dbReference type="PANTHER" id="PTHR11616">
    <property type="entry name" value="SODIUM/CHLORIDE DEPENDENT TRANSPORTER"/>
    <property type="match status" value="1"/>
</dbReference>
<dbReference type="GO" id="GO:0015293">
    <property type="term" value="F:symporter activity"/>
    <property type="evidence" value="ECO:0007669"/>
    <property type="project" value="UniProtKB-KW"/>
</dbReference>
<feature type="transmembrane region" description="Helical" evidence="10">
    <location>
        <begin position="111"/>
        <end position="133"/>
    </location>
</feature>
<keyword evidence="8" id="KW-0915">Sodium</keyword>
<evidence type="ECO:0000256" key="2">
    <source>
        <dbReference type="ARBA" id="ARBA00022448"/>
    </source>
</evidence>
<feature type="binding site" evidence="8">
    <location>
        <position position="88"/>
    </location>
    <ligand>
        <name>Na(+)</name>
        <dbReference type="ChEBI" id="CHEBI:29101"/>
        <label>1</label>
    </ligand>
</feature>
<dbReference type="InterPro" id="IPR000175">
    <property type="entry name" value="Na/ntran_symport"/>
</dbReference>
<organism evidence="11 12">
    <name type="scientific">Pipistrellus kuhlii</name>
    <name type="common">Kuhl's pipistrelle</name>
    <dbReference type="NCBI Taxonomy" id="59472"/>
    <lineage>
        <taxon>Eukaryota</taxon>
        <taxon>Metazoa</taxon>
        <taxon>Chordata</taxon>
        <taxon>Craniata</taxon>
        <taxon>Vertebrata</taxon>
        <taxon>Euteleostomi</taxon>
        <taxon>Mammalia</taxon>
        <taxon>Eutheria</taxon>
        <taxon>Laurasiatheria</taxon>
        <taxon>Chiroptera</taxon>
        <taxon>Yangochiroptera</taxon>
        <taxon>Vespertilionidae</taxon>
        <taxon>Pipistrellus</taxon>
    </lineage>
</organism>
<dbReference type="GO" id="GO:0015175">
    <property type="term" value="F:neutral L-amino acid transmembrane transporter activity"/>
    <property type="evidence" value="ECO:0007669"/>
    <property type="project" value="TreeGrafter"/>
</dbReference>
<evidence type="ECO:0000256" key="3">
    <source>
        <dbReference type="ARBA" id="ARBA00022692"/>
    </source>
</evidence>
<protein>
    <recommendedName>
        <fullName evidence="9">Transporter</fullName>
    </recommendedName>
</protein>
<dbReference type="Pfam" id="PF00209">
    <property type="entry name" value="SNF"/>
    <property type="match status" value="1"/>
</dbReference>
<proteinExistence type="inferred from homology"/>
<feature type="transmembrane region" description="Helical" evidence="10">
    <location>
        <begin position="622"/>
        <end position="644"/>
    </location>
</feature>
<dbReference type="InterPro" id="IPR002438">
    <property type="entry name" value="Neutral_aa_SLC6"/>
</dbReference>
<evidence type="ECO:0000313" key="11">
    <source>
        <dbReference type="EMBL" id="KAF6367073.1"/>
    </source>
</evidence>
<dbReference type="Proteomes" id="UP000558488">
    <property type="component" value="Unassembled WGS sequence"/>
</dbReference>
<feature type="transmembrane region" description="Helical" evidence="10">
    <location>
        <begin position="269"/>
        <end position="296"/>
    </location>
</feature>
<dbReference type="NCBIfam" id="NF037979">
    <property type="entry name" value="Na_transp"/>
    <property type="match status" value="1"/>
</dbReference>
<feature type="transmembrane region" description="Helical" evidence="10">
    <location>
        <begin position="316"/>
        <end position="333"/>
    </location>
</feature>
<evidence type="ECO:0000313" key="12">
    <source>
        <dbReference type="Proteomes" id="UP000558488"/>
    </source>
</evidence>
<keyword evidence="5 10" id="KW-1133">Transmembrane helix</keyword>
<keyword evidence="4 9" id="KW-0769">Symport</keyword>
<keyword evidence="2 9" id="KW-0813">Transport</keyword>
<feature type="transmembrane region" description="Helical" evidence="10">
    <location>
        <begin position="236"/>
        <end position="257"/>
    </location>
</feature>
<dbReference type="InterPro" id="IPR037272">
    <property type="entry name" value="SNS_sf"/>
</dbReference>
<keyword evidence="12" id="KW-1185">Reference proteome</keyword>
<feature type="transmembrane region" description="Helical" evidence="10">
    <location>
        <begin position="456"/>
        <end position="477"/>
    </location>
</feature>
<feature type="transmembrane region" description="Helical" evidence="10">
    <location>
        <begin position="573"/>
        <end position="593"/>
    </location>
</feature>
<dbReference type="SUPFAM" id="SSF161070">
    <property type="entry name" value="SNF-like"/>
    <property type="match status" value="1"/>
</dbReference>
<dbReference type="PROSITE" id="PS00610">
    <property type="entry name" value="NA_NEUROTRAN_SYMP_1"/>
    <property type="match status" value="1"/>
</dbReference>
<comment type="caution">
    <text evidence="11">The sequence shown here is derived from an EMBL/GenBank/DDBJ whole genome shotgun (WGS) entry which is preliminary data.</text>
</comment>
<dbReference type="PRINTS" id="PR01206">
    <property type="entry name" value="ORPHTRNSPORT"/>
</dbReference>
<gene>
    <name evidence="11" type="ORF">mPipKuh1_016163</name>
</gene>
<dbReference type="AlphaFoldDB" id="A0A7J7YYG4"/>
<dbReference type="PROSITE" id="PS50267">
    <property type="entry name" value="NA_NEUROTRAN_SYMP_3"/>
    <property type="match status" value="1"/>
</dbReference>
<evidence type="ECO:0000256" key="4">
    <source>
        <dbReference type="ARBA" id="ARBA00022847"/>
    </source>
</evidence>
<dbReference type="PANTHER" id="PTHR11616:SF125">
    <property type="entry name" value="SODIUM-DEPENDENT NEUTRAL AMINO ACID TRANSPORTER B(0)AT1"/>
    <property type="match status" value="1"/>
</dbReference>
<dbReference type="GO" id="GO:0031526">
    <property type="term" value="C:brush border membrane"/>
    <property type="evidence" value="ECO:0007669"/>
    <property type="project" value="TreeGrafter"/>
</dbReference>
<evidence type="ECO:0000256" key="5">
    <source>
        <dbReference type="ARBA" id="ARBA00022989"/>
    </source>
</evidence>
<evidence type="ECO:0000256" key="8">
    <source>
        <dbReference type="PIRSR" id="PIRSR600175-1"/>
    </source>
</evidence>
<feature type="binding site" evidence="8">
    <location>
        <position position="95"/>
    </location>
    <ligand>
        <name>Na(+)</name>
        <dbReference type="ChEBI" id="CHEBI:29101"/>
        <label>1</label>
    </ligand>
</feature>
<keyword evidence="7" id="KW-0325">Glycoprotein</keyword>
<dbReference type="GO" id="GO:0035725">
    <property type="term" value="P:sodium ion transmembrane transport"/>
    <property type="evidence" value="ECO:0007669"/>
    <property type="project" value="TreeGrafter"/>
</dbReference>
<name>A0A7J7YYG4_PIPKU</name>
<evidence type="ECO:0000256" key="7">
    <source>
        <dbReference type="ARBA" id="ARBA00023180"/>
    </source>
</evidence>
<evidence type="ECO:0000256" key="1">
    <source>
        <dbReference type="ARBA" id="ARBA00004141"/>
    </source>
</evidence>
<evidence type="ECO:0000256" key="6">
    <source>
        <dbReference type="ARBA" id="ARBA00023136"/>
    </source>
</evidence>
<feature type="transmembrane region" description="Helical" evidence="10">
    <location>
        <begin position="498"/>
        <end position="517"/>
    </location>
</feature>
<comment type="subcellular location">
    <subcellularLocation>
        <location evidence="1">Membrane</location>
        <topology evidence="1">Multi-pass membrane protein</topology>
    </subcellularLocation>
</comment>
<feature type="binding site" evidence="8">
    <location>
        <position position="91"/>
    </location>
    <ligand>
        <name>Na(+)</name>
        <dbReference type="ChEBI" id="CHEBI:29101"/>
        <label>1</label>
    </ligand>
</feature>
<dbReference type="GO" id="GO:0046872">
    <property type="term" value="F:metal ion binding"/>
    <property type="evidence" value="ECO:0007669"/>
    <property type="project" value="UniProtKB-KW"/>
</dbReference>
<reference evidence="11 12" key="1">
    <citation type="journal article" date="2020" name="Nature">
        <title>Six reference-quality genomes reveal evolution of bat adaptations.</title>
        <authorList>
            <person name="Jebb D."/>
            <person name="Huang Z."/>
            <person name="Pippel M."/>
            <person name="Hughes G.M."/>
            <person name="Lavrichenko K."/>
            <person name="Devanna P."/>
            <person name="Winkler S."/>
            <person name="Jermiin L.S."/>
            <person name="Skirmuntt E.C."/>
            <person name="Katzourakis A."/>
            <person name="Burkitt-Gray L."/>
            <person name="Ray D.A."/>
            <person name="Sullivan K.A.M."/>
            <person name="Roscito J.G."/>
            <person name="Kirilenko B.M."/>
            <person name="Davalos L.M."/>
            <person name="Corthals A.P."/>
            <person name="Power M.L."/>
            <person name="Jones G."/>
            <person name="Ransome R.D."/>
            <person name="Dechmann D.K.N."/>
            <person name="Locatelli A.G."/>
            <person name="Puechmaille S.J."/>
            <person name="Fedrigo O."/>
            <person name="Jarvis E.D."/>
            <person name="Hiller M."/>
            <person name="Vernes S.C."/>
            <person name="Myers E.W."/>
            <person name="Teeling E.C."/>
        </authorList>
    </citation>
    <scope>NUCLEOTIDE SEQUENCE [LARGE SCALE GENOMIC DNA]</scope>
    <source>
        <strain evidence="11">MPipKuh1</strain>
        <tissue evidence="11">Flight muscle</tissue>
    </source>
</reference>
<feature type="transmembrane region" description="Helical" evidence="10">
    <location>
        <begin position="154"/>
        <end position="182"/>
    </location>
</feature>
<feature type="binding site" evidence="8">
    <location>
        <position position="468"/>
    </location>
    <ligand>
        <name>Na(+)</name>
        <dbReference type="ChEBI" id="CHEBI:29101"/>
        <label>1</label>
    </ligand>
</feature>